<evidence type="ECO:0008006" key="3">
    <source>
        <dbReference type="Google" id="ProtNLM"/>
    </source>
</evidence>
<gene>
    <name evidence="1" type="ORF">F4553_007512</name>
</gene>
<proteinExistence type="predicted"/>
<dbReference type="EMBL" id="JACHMN010000003">
    <property type="protein sequence ID" value="MBB5874078.1"/>
    <property type="molecule type" value="Genomic_DNA"/>
</dbReference>
<accession>A0A841C2T4</accession>
<evidence type="ECO:0000313" key="1">
    <source>
        <dbReference type="EMBL" id="MBB5874078.1"/>
    </source>
</evidence>
<reference evidence="1 2" key="1">
    <citation type="submission" date="2020-08" db="EMBL/GenBank/DDBJ databases">
        <title>Sequencing the genomes of 1000 actinobacteria strains.</title>
        <authorList>
            <person name="Klenk H.-P."/>
        </authorList>
    </citation>
    <scope>NUCLEOTIDE SEQUENCE [LARGE SCALE GENOMIC DNA]</scope>
    <source>
        <strain evidence="1 2">DSM 45362</strain>
    </source>
</reference>
<name>A0A841C2T4_9ACTN</name>
<organism evidence="1 2">
    <name type="scientific">Allocatelliglobosispora scoriae</name>
    <dbReference type="NCBI Taxonomy" id="643052"/>
    <lineage>
        <taxon>Bacteria</taxon>
        <taxon>Bacillati</taxon>
        <taxon>Actinomycetota</taxon>
        <taxon>Actinomycetes</taxon>
        <taxon>Micromonosporales</taxon>
        <taxon>Micromonosporaceae</taxon>
        <taxon>Allocatelliglobosispora</taxon>
    </lineage>
</organism>
<protein>
    <recommendedName>
        <fullName evidence="3">ESAT-6 protein secretion system EspG family protein</fullName>
    </recommendedName>
</protein>
<dbReference type="AlphaFoldDB" id="A0A841C2T4"/>
<dbReference type="Proteomes" id="UP000587527">
    <property type="component" value="Unassembled WGS sequence"/>
</dbReference>
<sequence length="227" mass="23810">MQSSEEEPTARLGMTASADRVSFTAAELSYLIASSPATTPLGGRAAQVIGLTDAERGEAAISAGFSSLIVRGLAVSDGERVTYAPATGAVSEAVTKASVCVQLGLISADKSDGAVLFDSGRARLLVTPRKHRCFDVTGMNRTLDVGGQLLAVARQFLERNRPGVVSFAVDTTGSGVTEDIGWVTAAADNDTWSVVFSREPSDADRGLSESEAVERLQRRLHQLLPVA</sequence>
<keyword evidence="2" id="KW-1185">Reference proteome</keyword>
<evidence type="ECO:0000313" key="2">
    <source>
        <dbReference type="Proteomes" id="UP000587527"/>
    </source>
</evidence>
<dbReference type="RefSeq" id="WP_184845878.1">
    <property type="nucleotide sequence ID" value="NZ_JACHMN010000003.1"/>
</dbReference>
<comment type="caution">
    <text evidence="1">The sequence shown here is derived from an EMBL/GenBank/DDBJ whole genome shotgun (WGS) entry which is preliminary data.</text>
</comment>